<protein>
    <submittedName>
        <fullName evidence="1">Uncharacterized protein</fullName>
    </submittedName>
</protein>
<keyword evidence="2" id="KW-1185">Reference proteome</keyword>
<evidence type="ECO:0000313" key="1">
    <source>
        <dbReference type="EMBL" id="PWJ31381.1"/>
    </source>
</evidence>
<gene>
    <name evidence="1" type="ORF">A8806_102237</name>
</gene>
<proteinExistence type="predicted"/>
<dbReference type="AlphaFoldDB" id="A0A2Y9C9P7"/>
<reference evidence="1 2" key="1">
    <citation type="submission" date="2018-05" db="EMBL/GenBank/DDBJ databases">
        <title>The Hungate 1000. A catalogue of reference genomes from the rumen microbiome.</title>
        <authorList>
            <person name="Kelly W."/>
        </authorList>
    </citation>
    <scope>NUCLEOTIDE SEQUENCE [LARGE SCALE GENOMIC DNA]</scope>
    <source>
        <strain evidence="1 2">NLAE-zl-C242</strain>
    </source>
</reference>
<comment type="caution">
    <text evidence="1">The sequence shown here is derived from an EMBL/GenBank/DDBJ whole genome shotgun (WGS) entry which is preliminary data.</text>
</comment>
<evidence type="ECO:0000313" key="2">
    <source>
        <dbReference type="Proteomes" id="UP000245845"/>
    </source>
</evidence>
<dbReference type="OrthoDB" id="2871974at2"/>
<organism evidence="1 2">
    <name type="scientific">Faecalicatena orotica</name>
    <dbReference type="NCBI Taxonomy" id="1544"/>
    <lineage>
        <taxon>Bacteria</taxon>
        <taxon>Bacillati</taxon>
        <taxon>Bacillota</taxon>
        <taxon>Clostridia</taxon>
        <taxon>Lachnospirales</taxon>
        <taxon>Lachnospiraceae</taxon>
        <taxon>Faecalicatena</taxon>
    </lineage>
</organism>
<sequence length="163" mass="19037">MENLHEKDTKEIIHLYSMTIKELKRRKVIRTNNVVGELGEYLAIEIYNSTPGIPNLAPAPVGTENIDAISRKGDRYSIKSTSNTTTGVFYGLEEPGSEVPDRQKFEYVIVCKFDDDYELQTVVEMDWNTFLKNKRWHSRMHAWNLSLTKKLYQQCKVVYKKQE</sequence>
<name>A0A2Y9C9P7_9FIRM</name>
<dbReference type="RefSeq" id="WP_109730090.1">
    <property type="nucleotide sequence ID" value="NZ_BAAACK010000006.1"/>
</dbReference>
<accession>A0A2Y9C9P7</accession>
<dbReference type="Proteomes" id="UP000245845">
    <property type="component" value="Unassembled WGS sequence"/>
</dbReference>
<dbReference type="EMBL" id="QGDL01000002">
    <property type="protein sequence ID" value="PWJ31381.1"/>
    <property type="molecule type" value="Genomic_DNA"/>
</dbReference>